<name>A0A0N4YUJ2_NIPBR</name>
<feature type="region of interest" description="Disordered" evidence="1">
    <location>
        <begin position="68"/>
        <end position="102"/>
    </location>
</feature>
<reference evidence="2 3" key="2">
    <citation type="submission" date="2018-11" db="EMBL/GenBank/DDBJ databases">
        <authorList>
            <consortium name="Pathogen Informatics"/>
        </authorList>
    </citation>
    <scope>NUCLEOTIDE SEQUENCE [LARGE SCALE GENOMIC DNA]</scope>
</reference>
<dbReference type="EMBL" id="UYSL01025680">
    <property type="protein sequence ID" value="VDL84653.1"/>
    <property type="molecule type" value="Genomic_DNA"/>
</dbReference>
<evidence type="ECO:0000313" key="2">
    <source>
        <dbReference type="EMBL" id="VDL84653.1"/>
    </source>
</evidence>
<evidence type="ECO:0000313" key="4">
    <source>
        <dbReference type="WBParaSite" id="NBR_0002091401-mRNA-1"/>
    </source>
</evidence>
<evidence type="ECO:0000313" key="3">
    <source>
        <dbReference type="Proteomes" id="UP000271162"/>
    </source>
</evidence>
<keyword evidence="3" id="KW-1185">Reference proteome</keyword>
<gene>
    <name evidence="2" type="ORF">NBR_LOCUS20915</name>
</gene>
<protein>
    <submittedName>
        <fullName evidence="4">DEK_C domain-containing protein</fullName>
    </submittedName>
</protein>
<accession>A0A0N4YUJ2</accession>
<dbReference type="Proteomes" id="UP000271162">
    <property type="component" value="Unassembled WGS sequence"/>
</dbReference>
<proteinExistence type="predicted"/>
<evidence type="ECO:0000256" key="1">
    <source>
        <dbReference type="SAM" id="MobiDB-lite"/>
    </source>
</evidence>
<dbReference type="WBParaSite" id="NBR_0002091401-mRNA-1">
    <property type="protein sequence ID" value="NBR_0002091401-mRNA-1"/>
    <property type="gene ID" value="NBR_0002091401"/>
</dbReference>
<dbReference type="AlphaFoldDB" id="A0A0N4YUJ2"/>
<sequence>MASASIETKYLLVDTVKLFSAIRTKGVRTSVDKGKILKLLEESEAIEKKRSRRLEEELQRLRKEIMELRGKASAPTDAEQPKKKKRRSVTTEEMASCDTANK</sequence>
<organism evidence="4">
    <name type="scientific">Nippostrongylus brasiliensis</name>
    <name type="common">Rat hookworm</name>
    <dbReference type="NCBI Taxonomy" id="27835"/>
    <lineage>
        <taxon>Eukaryota</taxon>
        <taxon>Metazoa</taxon>
        <taxon>Ecdysozoa</taxon>
        <taxon>Nematoda</taxon>
        <taxon>Chromadorea</taxon>
        <taxon>Rhabditida</taxon>
        <taxon>Rhabditina</taxon>
        <taxon>Rhabditomorpha</taxon>
        <taxon>Strongyloidea</taxon>
        <taxon>Heligmosomidae</taxon>
        <taxon>Nippostrongylus</taxon>
    </lineage>
</organism>
<reference evidence="4" key="1">
    <citation type="submission" date="2017-02" db="UniProtKB">
        <authorList>
            <consortium name="WormBaseParasite"/>
        </authorList>
    </citation>
    <scope>IDENTIFICATION</scope>
</reference>